<reference evidence="7 8" key="1">
    <citation type="journal article" date="2015" name="Genome Announc.">
        <title>Expanding the biotechnology potential of lactobacilli through comparative genomics of 213 strains and associated genera.</title>
        <authorList>
            <person name="Sun Z."/>
            <person name="Harris H.M."/>
            <person name="McCann A."/>
            <person name="Guo C."/>
            <person name="Argimon S."/>
            <person name="Zhang W."/>
            <person name="Yang X."/>
            <person name="Jeffery I.B."/>
            <person name="Cooney J.C."/>
            <person name="Kagawa T.F."/>
            <person name="Liu W."/>
            <person name="Song Y."/>
            <person name="Salvetti E."/>
            <person name="Wrobel A."/>
            <person name="Rasinkangas P."/>
            <person name="Parkhill J."/>
            <person name="Rea M.C."/>
            <person name="O'Sullivan O."/>
            <person name="Ritari J."/>
            <person name="Douillard F.P."/>
            <person name="Paul Ross R."/>
            <person name="Yang R."/>
            <person name="Briner A.E."/>
            <person name="Felis G.E."/>
            <person name="de Vos W.M."/>
            <person name="Barrangou R."/>
            <person name="Klaenhammer T.R."/>
            <person name="Caufield P.W."/>
            <person name="Cui Y."/>
            <person name="Zhang H."/>
            <person name="O'Toole P.W."/>
        </authorList>
    </citation>
    <scope>NUCLEOTIDE SEQUENCE [LARGE SCALE GENOMIC DNA]</scope>
    <source>
        <strain evidence="7 8">DSM 15638</strain>
    </source>
</reference>
<evidence type="ECO:0000259" key="5">
    <source>
        <dbReference type="Pfam" id="PF02441"/>
    </source>
</evidence>
<dbReference type="GO" id="GO:0071513">
    <property type="term" value="C:phosphopantothenoylcysteine decarboxylase complex"/>
    <property type="evidence" value="ECO:0007669"/>
    <property type="project" value="TreeGrafter"/>
</dbReference>
<evidence type="ECO:0000256" key="2">
    <source>
        <dbReference type="ARBA" id="ARBA00023239"/>
    </source>
</evidence>
<dbReference type="Gene3D" id="3.40.50.1950">
    <property type="entry name" value="Flavin prenyltransferase-like"/>
    <property type="match status" value="1"/>
</dbReference>
<dbReference type="PANTHER" id="PTHR14359:SF6">
    <property type="entry name" value="PHOSPHOPANTOTHENOYLCYSTEINE DECARBOXYLASE"/>
    <property type="match status" value="1"/>
</dbReference>
<dbReference type="NCBIfam" id="TIGR00521">
    <property type="entry name" value="coaBC_dfp"/>
    <property type="match status" value="1"/>
</dbReference>
<comment type="function">
    <text evidence="4">Catalyzes two steps in the biosynthesis of coenzyme A. In the first step cysteine is conjugated to 4'-phosphopantothenate to form 4-phosphopantothenoylcysteine, in the latter compound is decarboxylated to form 4'-phosphopantotheine.</text>
</comment>
<feature type="domain" description="DNA/pantothenate metabolism flavoprotein C-terminal" evidence="6">
    <location>
        <begin position="187"/>
        <end position="395"/>
    </location>
</feature>
<dbReference type="STRING" id="1423719.FC66_GL000123"/>
<comment type="caution">
    <text evidence="7">The sequence shown here is derived from an EMBL/GenBank/DDBJ whole genome shotgun (WGS) entry which is preliminary data.</text>
</comment>
<feature type="binding site" evidence="3">
    <location>
        <begin position="306"/>
        <end position="309"/>
    </location>
    <ligand>
        <name>CTP</name>
        <dbReference type="ChEBI" id="CHEBI:37563"/>
    </ligand>
</feature>
<dbReference type="GO" id="GO:0046872">
    <property type="term" value="F:metal ion binding"/>
    <property type="evidence" value="ECO:0007669"/>
    <property type="project" value="UniProtKB-KW"/>
</dbReference>
<dbReference type="AlphaFoldDB" id="A0A0R1HS11"/>
<dbReference type="PANTHER" id="PTHR14359">
    <property type="entry name" value="HOMO-OLIGOMERIC FLAVIN CONTAINING CYS DECARBOXYLASE FAMILY"/>
    <property type="match status" value="1"/>
</dbReference>
<protein>
    <recommendedName>
        <fullName evidence="3">Coenzyme A biosynthesis bifunctional protein CoaBC</fullName>
    </recommendedName>
    <alternativeName>
        <fullName evidence="3">DNA/pantothenate metabolism flavoprotein</fullName>
    </alternativeName>
    <alternativeName>
        <fullName evidence="3">Phosphopantothenoylcysteine synthetase/decarboxylase</fullName>
        <shortName evidence="3">PPCS-PPCDC</shortName>
    </alternativeName>
    <domain>
        <recommendedName>
            <fullName evidence="3">Phosphopantothenoylcysteine decarboxylase</fullName>
            <shortName evidence="3">PPC decarboxylase</shortName>
            <shortName evidence="3">PPC-DC</shortName>
            <ecNumber evidence="3">4.1.1.36</ecNumber>
        </recommendedName>
        <alternativeName>
            <fullName evidence="3">CoaC</fullName>
        </alternativeName>
    </domain>
    <domain>
        <recommendedName>
            <fullName evidence="3">Phosphopantothenate--cysteine ligase</fullName>
            <ecNumber evidence="3">6.3.2.5</ecNumber>
        </recommendedName>
        <alternativeName>
            <fullName evidence="3">CoaB</fullName>
        </alternativeName>
        <alternativeName>
            <fullName evidence="3">Phosphopantothenoylcysteine synthetase</fullName>
            <shortName evidence="3">PPC synthetase</shortName>
            <shortName evidence="3">PPC-S</shortName>
        </alternativeName>
    </domain>
</protein>
<dbReference type="EMBL" id="AZDI01000001">
    <property type="protein sequence ID" value="KRK46500.1"/>
    <property type="molecule type" value="Genomic_DNA"/>
</dbReference>
<dbReference type="InterPro" id="IPR035929">
    <property type="entry name" value="CoaB-like_sf"/>
</dbReference>
<keyword evidence="2 3" id="KW-0456">Lyase</keyword>
<evidence type="ECO:0000313" key="7">
    <source>
        <dbReference type="EMBL" id="KRK46500.1"/>
    </source>
</evidence>
<feature type="binding site" evidence="3">
    <location>
        <position position="342"/>
    </location>
    <ligand>
        <name>CTP</name>
        <dbReference type="ChEBI" id="CHEBI:37563"/>
    </ligand>
</feature>
<dbReference type="RefSeq" id="WP_057973445.1">
    <property type="nucleotide sequence ID" value="NZ_AZDI01000001.1"/>
</dbReference>
<dbReference type="OrthoDB" id="9802554at2"/>
<keyword evidence="1 3" id="KW-0210">Decarboxylase</keyword>
<dbReference type="InterPro" id="IPR005252">
    <property type="entry name" value="CoaBC"/>
</dbReference>
<feature type="binding site" evidence="3">
    <location>
        <position position="280"/>
    </location>
    <ligand>
        <name>CTP</name>
        <dbReference type="ChEBI" id="CHEBI:37563"/>
    </ligand>
</feature>
<dbReference type="GO" id="GO:0015941">
    <property type="term" value="P:pantothenate catabolic process"/>
    <property type="evidence" value="ECO:0007669"/>
    <property type="project" value="InterPro"/>
</dbReference>
<feature type="region of interest" description="Phosphopantothenoylcysteine decarboxylase" evidence="3">
    <location>
        <begin position="1"/>
        <end position="191"/>
    </location>
</feature>
<comment type="cofactor">
    <cofactor evidence="3">
        <name>Mg(2+)</name>
        <dbReference type="ChEBI" id="CHEBI:18420"/>
    </cofactor>
</comment>
<comment type="catalytic activity">
    <reaction evidence="3 4">
        <text>N-[(R)-4-phosphopantothenoyl]-L-cysteine + H(+) = (R)-4'-phosphopantetheine + CO2</text>
        <dbReference type="Rhea" id="RHEA:16793"/>
        <dbReference type="ChEBI" id="CHEBI:15378"/>
        <dbReference type="ChEBI" id="CHEBI:16526"/>
        <dbReference type="ChEBI" id="CHEBI:59458"/>
        <dbReference type="ChEBI" id="CHEBI:61723"/>
        <dbReference type="EC" id="4.1.1.36"/>
    </reaction>
</comment>
<dbReference type="Proteomes" id="UP000051450">
    <property type="component" value="Unassembled WGS sequence"/>
</dbReference>
<dbReference type="GO" id="GO:0015937">
    <property type="term" value="P:coenzyme A biosynthetic process"/>
    <property type="evidence" value="ECO:0007669"/>
    <property type="project" value="UniProtKB-UniRule"/>
</dbReference>
<keyword evidence="8" id="KW-1185">Reference proteome</keyword>
<dbReference type="Pfam" id="PF04127">
    <property type="entry name" value="DFP"/>
    <property type="match status" value="1"/>
</dbReference>
<dbReference type="InterPro" id="IPR036551">
    <property type="entry name" value="Flavin_trans-like"/>
</dbReference>
<comment type="caution">
    <text evidence="3">Lacks conserved residue(s) required for the propagation of feature annotation.</text>
</comment>
<name>A0A0R1HS11_9LACO</name>
<dbReference type="InterPro" id="IPR003382">
    <property type="entry name" value="Flavoprotein"/>
</dbReference>
<keyword evidence="3" id="KW-0511">Multifunctional enzyme</keyword>
<keyword evidence="3" id="KW-0479">Metal-binding</keyword>
<comment type="similarity">
    <text evidence="3 4">In the C-terminal section; belongs to the PPC synthetase family.</text>
</comment>
<dbReference type="HAMAP" id="MF_02225">
    <property type="entry name" value="CoaBC"/>
    <property type="match status" value="1"/>
</dbReference>
<comment type="catalytic activity">
    <reaction evidence="3 4">
        <text>(R)-4'-phosphopantothenate + L-cysteine + CTP = N-[(R)-4-phosphopantothenoyl]-L-cysteine + CMP + diphosphate + H(+)</text>
        <dbReference type="Rhea" id="RHEA:19397"/>
        <dbReference type="ChEBI" id="CHEBI:10986"/>
        <dbReference type="ChEBI" id="CHEBI:15378"/>
        <dbReference type="ChEBI" id="CHEBI:33019"/>
        <dbReference type="ChEBI" id="CHEBI:35235"/>
        <dbReference type="ChEBI" id="CHEBI:37563"/>
        <dbReference type="ChEBI" id="CHEBI:59458"/>
        <dbReference type="ChEBI" id="CHEBI:60377"/>
        <dbReference type="EC" id="6.3.2.5"/>
    </reaction>
</comment>
<dbReference type="GO" id="GO:0004632">
    <property type="term" value="F:phosphopantothenate--cysteine ligase activity"/>
    <property type="evidence" value="ECO:0007669"/>
    <property type="project" value="UniProtKB-UniRule"/>
</dbReference>
<dbReference type="Pfam" id="PF02441">
    <property type="entry name" value="Flavoprotein"/>
    <property type="match status" value="1"/>
</dbReference>
<comment type="pathway">
    <text evidence="3 4">Cofactor biosynthesis; coenzyme A biosynthesis; CoA from (R)-pantothenate: step 3/5.</text>
</comment>
<dbReference type="UniPathway" id="UPA00241">
    <property type="reaction ID" value="UER00353"/>
</dbReference>
<sequence length="400" mass="43578">MTLENKKIGLIVTGGIAAYKSLGLVRSMVKQGAEVRVVMTNAATKFVTPLSFETLSKNNVLTDLFSEKESEHVAHIEFADWADLLVVAPATANMIAKMANGIADDFASTTLLATEAPKVVVPAMNEHMLMNPAMQRNLRLLEQDSVQVIEPETGFLAEGYSGKGRFPELETIMAVVNANFSDKDKPLKGKNILVTAGGTQERIDPVRFIGNDSSGKMGFAIAIEAQKLGANVTLVSGVSKLPDPVGITTIRVKTAIELSEAITRRFAEQNILIMAAAVSDYRVQNVADQKIKKDEDTLTLTLEKNPDILKQLGKIKQNQYLVGFAAETQNGLINAQEKLEKKNLNLLVLNDVSNAAIGFNSNENEVTLLRPQMENIFIKQTSKKQIAGELLNVVISDLKK</sequence>
<dbReference type="PATRIC" id="fig|1423719.4.peg.125"/>
<feature type="region of interest" description="Phosphopantothenate--cysteine ligase" evidence="3">
    <location>
        <begin position="192"/>
        <end position="400"/>
    </location>
</feature>
<comment type="function">
    <text evidence="3">Catalyzes two sequential steps in the biosynthesis of coenzyme A. In the first step cysteine is conjugated to 4'-phosphopantothenate to form 4-phosphopantothenoylcysteine. In the second step the latter compound is decarboxylated to form 4'-phosphopantotheine.</text>
</comment>
<dbReference type="EC" id="4.1.1.36" evidence="3"/>
<gene>
    <name evidence="3" type="primary">coaBC</name>
    <name evidence="7" type="ORF">FC66_GL000123</name>
</gene>
<keyword evidence="3 4" id="KW-0285">Flavoprotein</keyword>
<dbReference type="Gene3D" id="3.40.50.10300">
    <property type="entry name" value="CoaB-like"/>
    <property type="match status" value="1"/>
</dbReference>
<comment type="cofactor">
    <cofactor evidence="3">
        <name>FMN</name>
        <dbReference type="ChEBI" id="CHEBI:58210"/>
    </cofactor>
    <text evidence="3">Binds 1 FMN per subunit.</text>
</comment>
<dbReference type="GO" id="GO:0010181">
    <property type="term" value="F:FMN binding"/>
    <property type="evidence" value="ECO:0007669"/>
    <property type="project" value="UniProtKB-UniRule"/>
</dbReference>
<comment type="pathway">
    <text evidence="3 4">Cofactor biosynthesis; coenzyme A biosynthesis; CoA from (R)-pantothenate: step 2/5.</text>
</comment>
<keyword evidence="3 4" id="KW-0436">Ligase</keyword>
<evidence type="ECO:0000259" key="6">
    <source>
        <dbReference type="Pfam" id="PF04127"/>
    </source>
</evidence>
<dbReference type="EC" id="6.3.2.5" evidence="3"/>
<dbReference type="SUPFAM" id="SSF102645">
    <property type="entry name" value="CoaB-like"/>
    <property type="match status" value="1"/>
</dbReference>
<evidence type="ECO:0000256" key="3">
    <source>
        <dbReference type="HAMAP-Rule" id="MF_02225"/>
    </source>
</evidence>
<dbReference type="InterPro" id="IPR007085">
    <property type="entry name" value="DNA/pantothenate-metab_flavo_C"/>
</dbReference>
<feature type="binding site" evidence="3">
    <location>
        <position position="290"/>
    </location>
    <ligand>
        <name>CTP</name>
        <dbReference type="ChEBI" id="CHEBI:37563"/>
    </ligand>
</feature>
<dbReference type="SUPFAM" id="SSF52507">
    <property type="entry name" value="Homo-oligomeric flavin-containing Cys decarboxylases, HFCD"/>
    <property type="match status" value="1"/>
</dbReference>
<feature type="binding site" evidence="3">
    <location>
        <position position="338"/>
    </location>
    <ligand>
        <name>CTP</name>
        <dbReference type="ChEBI" id="CHEBI:37563"/>
    </ligand>
</feature>
<feature type="binding site" evidence="3">
    <location>
        <position position="324"/>
    </location>
    <ligand>
        <name>CTP</name>
        <dbReference type="ChEBI" id="CHEBI:37563"/>
    </ligand>
</feature>
<dbReference type="GO" id="GO:0004633">
    <property type="term" value="F:phosphopantothenoylcysteine decarboxylase activity"/>
    <property type="evidence" value="ECO:0007669"/>
    <property type="project" value="UniProtKB-UniRule"/>
</dbReference>
<evidence type="ECO:0000313" key="8">
    <source>
        <dbReference type="Proteomes" id="UP000051450"/>
    </source>
</evidence>
<feature type="domain" description="Flavoprotein" evidence="5">
    <location>
        <begin position="6"/>
        <end position="176"/>
    </location>
</feature>
<evidence type="ECO:0000256" key="4">
    <source>
        <dbReference type="RuleBase" id="RU364078"/>
    </source>
</evidence>
<keyword evidence="3" id="KW-0460">Magnesium</keyword>
<organism evidence="7 8">
    <name type="scientific">Dellaglioa algida DSM 15638</name>
    <dbReference type="NCBI Taxonomy" id="1423719"/>
    <lineage>
        <taxon>Bacteria</taxon>
        <taxon>Bacillati</taxon>
        <taxon>Bacillota</taxon>
        <taxon>Bacilli</taxon>
        <taxon>Lactobacillales</taxon>
        <taxon>Lactobacillaceae</taxon>
        <taxon>Dellaglioa</taxon>
    </lineage>
</organism>
<evidence type="ECO:0000256" key="1">
    <source>
        <dbReference type="ARBA" id="ARBA00022793"/>
    </source>
</evidence>
<keyword evidence="3 4" id="KW-0288">FMN</keyword>
<comment type="similarity">
    <text evidence="3 4">In the N-terminal section; belongs to the HFCD (homo-oligomeric flavin containing Cys decarboxylase) superfamily.</text>
</comment>
<accession>A0A0R1HS11</accession>
<proteinExistence type="inferred from homology"/>